<evidence type="ECO:0000256" key="2">
    <source>
        <dbReference type="ARBA" id="ARBA00022679"/>
    </source>
</evidence>
<dbReference type="Pfam" id="PF03602">
    <property type="entry name" value="Cons_hypoth95"/>
    <property type="match status" value="1"/>
</dbReference>
<dbReference type="InterPro" id="IPR029063">
    <property type="entry name" value="SAM-dependent_MTases_sf"/>
</dbReference>
<organism evidence="3">
    <name type="scientific">Thermogemmatispora argillosa</name>
    <dbReference type="NCBI Taxonomy" id="2045280"/>
    <lineage>
        <taxon>Bacteria</taxon>
        <taxon>Bacillati</taxon>
        <taxon>Chloroflexota</taxon>
        <taxon>Ktedonobacteria</taxon>
        <taxon>Thermogemmatisporales</taxon>
        <taxon>Thermogemmatisporaceae</taxon>
        <taxon>Thermogemmatispora</taxon>
    </lineage>
</organism>
<dbReference type="PIRSF" id="PIRSF004553">
    <property type="entry name" value="CHP00095"/>
    <property type="match status" value="1"/>
</dbReference>
<reference evidence="3" key="1">
    <citation type="submission" date="2018-12" db="EMBL/GenBank/DDBJ databases">
        <title>Novel natural products biosynthetic potential of the class Ktedonobacteria.</title>
        <authorList>
            <person name="Zheng Y."/>
            <person name="Saitou A."/>
            <person name="Wang C.M."/>
            <person name="Toyoda A."/>
            <person name="Minakuchi Y."/>
            <person name="Sekiguchi Y."/>
            <person name="Ueda K."/>
            <person name="Takano H."/>
            <person name="Sakai Y."/>
            <person name="Yokota A."/>
            <person name="Yabe S."/>
        </authorList>
    </citation>
    <scope>NUCLEOTIDE SEQUENCE</scope>
    <source>
        <strain evidence="3">A3-2</strain>
    </source>
</reference>
<dbReference type="InterPro" id="IPR004398">
    <property type="entry name" value="RNA_MeTrfase_RsmD"/>
</dbReference>
<dbReference type="GO" id="GO:0031167">
    <property type="term" value="P:rRNA methylation"/>
    <property type="evidence" value="ECO:0007669"/>
    <property type="project" value="InterPro"/>
</dbReference>
<accession>A0A455T1G3</accession>
<dbReference type="EMBL" id="AP019377">
    <property type="protein sequence ID" value="BBH94463.1"/>
    <property type="molecule type" value="Genomic_DNA"/>
</dbReference>
<dbReference type="AlphaFoldDB" id="A0A455T1G3"/>
<evidence type="ECO:0000256" key="1">
    <source>
        <dbReference type="ARBA" id="ARBA00022603"/>
    </source>
</evidence>
<sequence length="214" mass="23522">MRVVAGEAKGRRLKSPRTPGTRPIIDRVKTALFDILAPRIEGARFLDLFAGTGSVGIEALSRGAAFATFIEIDPRVLRILRENLQLTGLHEKAETLRTDAFKWLMAQAQPEAKAAVSSAARSLPGRAAYDIIYVAPPQYHQLAARALALLDRSSLLSNDGLVIVQIHPRERDELLAVPLTCLTLEDERRYGSTLLLFYAVKKELTGYDTQAGEA</sequence>
<dbReference type="PANTHER" id="PTHR43542:SF1">
    <property type="entry name" value="METHYLTRANSFERASE"/>
    <property type="match status" value="1"/>
</dbReference>
<evidence type="ECO:0000313" key="3">
    <source>
        <dbReference type="EMBL" id="BBH94463.1"/>
    </source>
</evidence>
<gene>
    <name evidence="3" type="ORF">KTA_26620</name>
</gene>
<dbReference type="Gene3D" id="3.40.50.150">
    <property type="entry name" value="Vaccinia Virus protein VP39"/>
    <property type="match status" value="1"/>
</dbReference>
<protein>
    <submittedName>
        <fullName evidence="3">Methyltransferase</fullName>
    </submittedName>
</protein>
<dbReference type="NCBIfam" id="TIGR00095">
    <property type="entry name" value="16S rRNA (guanine(966)-N(2))-methyltransferase RsmD"/>
    <property type="match status" value="1"/>
</dbReference>
<dbReference type="SUPFAM" id="SSF53335">
    <property type="entry name" value="S-adenosyl-L-methionine-dependent methyltransferases"/>
    <property type="match status" value="1"/>
</dbReference>
<dbReference type="GO" id="GO:0008168">
    <property type="term" value="F:methyltransferase activity"/>
    <property type="evidence" value="ECO:0007669"/>
    <property type="project" value="UniProtKB-KW"/>
</dbReference>
<name>A0A455T1G3_9CHLR</name>
<keyword evidence="2 3" id="KW-0808">Transferase</keyword>
<dbReference type="PANTHER" id="PTHR43542">
    <property type="entry name" value="METHYLTRANSFERASE"/>
    <property type="match status" value="1"/>
</dbReference>
<dbReference type="CDD" id="cd02440">
    <property type="entry name" value="AdoMet_MTases"/>
    <property type="match status" value="1"/>
</dbReference>
<keyword evidence="1 3" id="KW-0489">Methyltransferase</keyword>
<proteinExistence type="predicted"/>